<sequence length="200" mass="21849">MKEKMVKKDCGKGVVFLDRDGVINRDSPDYIRSVSDFHFIPGSAEAIGKLFAAGLDVILITNQSVINRGWVTEEKLSDIFQHLCQGVALFGGKIKDIFYCPHRPDEGCSCRKPGPGLFFQAEKKHGMDLSESIMVGDSAKDMQAAEAAGVGRKILVKTGNGQKDMAFLKKNGPLPDYLAEDLADAVDRILSGSVFSCKKY</sequence>
<dbReference type="Gene3D" id="3.40.50.1000">
    <property type="entry name" value="HAD superfamily/HAD-like"/>
    <property type="match status" value="1"/>
</dbReference>
<keyword evidence="6" id="KW-0119">Carbohydrate metabolism</keyword>
<name>A0A562S2G2_9BACT</name>
<comment type="subcellular location">
    <subcellularLocation>
        <location evidence="1">Cytoplasm</location>
    </subcellularLocation>
</comment>
<dbReference type="GO" id="GO:0046872">
    <property type="term" value="F:metal ion binding"/>
    <property type="evidence" value="ECO:0007669"/>
    <property type="project" value="UniProtKB-KW"/>
</dbReference>
<evidence type="ECO:0000256" key="3">
    <source>
        <dbReference type="ARBA" id="ARBA00022490"/>
    </source>
</evidence>
<evidence type="ECO:0000256" key="6">
    <source>
        <dbReference type="ARBA" id="ARBA00023277"/>
    </source>
</evidence>
<dbReference type="Proteomes" id="UP000318307">
    <property type="component" value="Unassembled WGS sequence"/>
</dbReference>
<proteinExistence type="inferred from homology"/>
<evidence type="ECO:0000256" key="4">
    <source>
        <dbReference type="ARBA" id="ARBA00022723"/>
    </source>
</evidence>
<keyword evidence="3" id="KW-0963">Cytoplasm</keyword>
<evidence type="ECO:0000313" key="9">
    <source>
        <dbReference type="Proteomes" id="UP000318307"/>
    </source>
</evidence>
<dbReference type="Pfam" id="PF13242">
    <property type="entry name" value="Hydrolase_like"/>
    <property type="match status" value="1"/>
</dbReference>
<keyword evidence="5" id="KW-0378">Hydrolase</keyword>
<dbReference type="NCBIfam" id="NF006506">
    <property type="entry name" value="PRK08942.1"/>
    <property type="match status" value="1"/>
</dbReference>
<dbReference type="SUPFAM" id="SSF56784">
    <property type="entry name" value="HAD-like"/>
    <property type="match status" value="1"/>
</dbReference>
<evidence type="ECO:0000313" key="8">
    <source>
        <dbReference type="EMBL" id="TWI75557.1"/>
    </source>
</evidence>
<dbReference type="InterPro" id="IPR036412">
    <property type="entry name" value="HAD-like_sf"/>
</dbReference>
<dbReference type="GO" id="GO:0005975">
    <property type="term" value="P:carbohydrate metabolic process"/>
    <property type="evidence" value="ECO:0007669"/>
    <property type="project" value="InterPro"/>
</dbReference>
<dbReference type="NCBIfam" id="TIGR01662">
    <property type="entry name" value="HAD-SF-IIIA"/>
    <property type="match status" value="1"/>
</dbReference>
<evidence type="ECO:0000256" key="5">
    <source>
        <dbReference type="ARBA" id="ARBA00022801"/>
    </source>
</evidence>
<comment type="caution">
    <text evidence="8">The sequence shown here is derived from an EMBL/GenBank/DDBJ whole genome shotgun (WGS) entry which is preliminary data.</text>
</comment>
<dbReference type="PANTHER" id="PTHR42891">
    <property type="entry name" value="D-GLYCERO-BETA-D-MANNO-HEPTOSE-1,7-BISPHOSPHATE 7-PHOSPHATASE"/>
    <property type="match status" value="1"/>
</dbReference>
<gene>
    <name evidence="8" type="ORF">LZ24_00604</name>
</gene>
<keyword evidence="9" id="KW-1185">Reference proteome</keyword>
<dbReference type="NCBIfam" id="TIGR01656">
    <property type="entry name" value="Histidinol-ppas"/>
    <property type="match status" value="1"/>
</dbReference>
<dbReference type="GO" id="GO:0016791">
    <property type="term" value="F:phosphatase activity"/>
    <property type="evidence" value="ECO:0007669"/>
    <property type="project" value="InterPro"/>
</dbReference>
<dbReference type="InterPro" id="IPR004446">
    <property type="entry name" value="Heptose_bisP_phosphatase"/>
</dbReference>
<organism evidence="8 9">
    <name type="scientific">Desulfobotulus alkaliphilus</name>
    <dbReference type="NCBI Taxonomy" id="622671"/>
    <lineage>
        <taxon>Bacteria</taxon>
        <taxon>Pseudomonadati</taxon>
        <taxon>Thermodesulfobacteriota</taxon>
        <taxon>Desulfobacteria</taxon>
        <taxon>Desulfobacterales</taxon>
        <taxon>Desulfobacteraceae</taxon>
        <taxon>Desulfobotulus</taxon>
    </lineage>
</organism>
<dbReference type="InterPro" id="IPR006549">
    <property type="entry name" value="HAD-SF_hydro_IIIA"/>
</dbReference>
<keyword evidence="4" id="KW-0479">Metal-binding</keyword>
<accession>A0A562S2G2</accession>
<protein>
    <recommendedName>
        <fullName evidence="7">D,D-heptose 1,7-bisphosphate phosphatase</fullName>
    </recommendedName>
</protein>
<evidence type="ECO:0000256" key="2">
    <source>
        <dbReference type="ARBA" id="ARBA00005628"/>
    </source>
</evidence>
<dbReference type="CDD" id="cd07503">
    <property type="entry name" value="HAD_HisB-N"/>
    <property type="match status" value="1"/>
</dbReference>
<dbReference type="InterPro" id="IPR006543">
    <property type="entry name" value="Histidinol-phos"/>
</dbReference>
<evidence type="ECO:0000256" key="7">
    <source>
        <dbReference type="ARBA" id="ARBA00031828"/>
    </source>
</evidence>
<dbReference type="GO" id="GO:0005737">
    <property type="term" value="C:cytoplasm"/>
    <property type="evidence" value="ECO:0007669"/>
    <property type="project" value="UniProtKB-SubCell"/>
</dbReference>
<dbReference type="EMBL" id="VLLC01000003">
    <property type="protein sequence ID" value="TWI75557.1"/>
    <property type="molecule type" value="Genomic_DNA"/>
</dbReference>
<evidence type="ECO:0000256" key="1">
    <source>
        <dbReference type="ARBA" id="ARBA00004496"/>
    </source>
</evidence>
<reference evidence="8 9" key="1">
    <citation type="submission" date="2019-07" db="EMBL/GenBank/DDBJ databases">
        <title>Genome sequencing of 100 strains of the haloalkaliphilic chemolithoautotrophic sulfur-oxidizing bacterium Thioalkalivibrio.</title>
        <authorList>
            <person name="Muyzer G."/>
        </authorList>
    </citation>
    <scope>NUCLEOTIDE SEQUENCE [LARGE SCALE GENOMIC DNA]</scope>
    <source>
        <strain evidence="8 9">ASO4-4</strain>
    </source>
</reference>
<dbReference type="AlphaFoldDB" id="A0A562S2G2"/>
<comment type="similarity">
    <text evidence="2">Belongs to the GmhB family.</text>
</comment>
<dbReference type="PANTHER" id="PTHR42891:SF1">
    <property type="entry name" value="D-GLYCERO-BETA-D-MANNO-HEPTOSE-1,7-BISPHOSPHATE 7-PHOSPHATASE"/>
    <property type="match status" value="1"/>
</dbReference>
<dbReference type="InterPro" id="IPR023214">
    <property type="entry name" value="HAD_sf"/>
</dbReference>